<proteinExistence type="predicted"/>
<evidence type="ECO:0000256" key="1">
    <source>
        <dbReference type="ARBA" id="ARBA00022723"/>
    </source>
</evidence>
<dbReference type="Pfam" id="PF00271">
    <property type="entry name" value="Helicase_C"/>
    <property type="match status" value="1"/>
</dbReference>
<dbReference type="Proteomes" id="UP001219525">
    <property type="component" value="Unassembled WGS sequence"/>
</dbReference>
<dbReference type="InterPro" id="IPR038718">
    <property type="entry name" value="SNF2-like_sf"/>
</dbReference>
<evidence type="ECO:0000259" key="11">
    <source>
        <dbReference type="PROSITE" id="PS51194"/>
    </source>
</evidence>
<keyword evidence="4" id="KW-0378">Hydrolase</keyword>
<dbReference type="InterPro" id="IPR001650">
    <property type="entry name" value="Helicase_C-like"/>
</dbReference>
<dbReference type="PROSITE" id="PS00518">
    <property type="entry name" value="ZF_RING_1"/>
    <property type="match status" value="1"/>
</dbReference>
<keyword evidence="3 8" id="KW-0863">Zinc-finger</keyword>
<evidence type="ECO:0000256" key="4">
    <source>
        <dbReference type="ARBA" id="ARBA00022801"/>
    </source>
</evidence>
<dbReference type="InterPro" id="IPR017907">
    <property type="entry name" value="Znf_RING_CS"/>
</dbReference>
<dbReference type="SUPFAM" id="SSF52540">
    <property type="entry name" value="P-loop containing nucleoside triphosphate hydrolases"/>
    <property type="match status" value="2"/>
</dbReference>
<name>A0AAD6YT56_9AGAR</name>
<evidence type="ECO:0000256" key="6">
    <source>
        <dbReference type="ARBA" id="ARBA00022833"/>
    </source>
</evidence>
<keyword evidence="6" id="KW-0862">Zinc</keyword>
<dbReference type="GO" id="GO:0006281">
    <property type="term" value="P:DNA repair"/>
    <property type="evidence" value="ECO:0007669"/>
    <property type="project" value="TreeGrafter"/>
</dbReference>
<feature type="domain" description="Helicase ATP-binding" evidence="10">
    <location>
        <begin position="270"/>
        <end position="432"/>
    </location>
</feature>
<keyword evidence="5" id="KW-0347">Helicase</keyword>
<evidence type="ECO:0000313" key="13">
    <source>
        <dbReference type="Proteomes" id="UP001219525"/>
    </source>
</evidence>
<dbReference type="InterPro" id="IPR014001">
    <property type="entry name" value="Helicase_ATP-bd"/>
</dbReference>
<dbReference type="Pfam" id="PF00176">
    <property type="entry name" value="SNF2-rel_dom"/>
    <property type="match status" value="1"/>
</dbReference>
<evidence type="ECO:0000256" key="7">
    <source>
        <dbReference type="ARBA" id="ARBA00022840"/>
    </source>
</evidence>
<dbReference type="SMART" id="SM00490">
    <property type="entry name" value="HELICc"/>
    <property type="match status" value="1"/>
</dbReference>
<dbReference type="GO" id="GO:0016787">
    <property type="term" value="F:hydrolase activity"/>
    <property type="evidence" value="ECO:0007669"/>
    <property type="project" value="UniProtKB-KW"/>
</dbReference>
<dbReference type="InterPro" id="IPR050628">
    <property type="entry name" value="SNF2_RAD54_helicase_TF"/>
</dbReference>
<dbReference type="GO" id="GO:0008094">
    <property type="term" value="F:ATP-dependent activity, acting on DNA"/>
    <property type="evidence" value="ECO:0007669"/>
    <property type="project" value="TreeGrafter"/>
</dbReference>
<dbReference type="InterPro" id="IPR049730">
    <property type="entry name" value="SNF2/RAD54-like_C"/>
</dbReference>
<dbReference type="EMBL" id="JARJCW010000002">
    <property type="protein sequence ID" value="KAJ7228279.1"/>
    <property type="molecule type" value="Genomic_DNA"/>
</dbReference>
<dbReference type="InterPro" id="IPR000330">
    <property type="entry name" value="SNF2_N"/>
</dbReference>
<keyword evidence="1" id="KW-0479">Metal-binding</keyword>
<evidence type="ECO:0000259" key="9">
    <source>
        <dbReference type="PROSITE" id="PS50089"/>
    </source>
</evidence>
<feature type="domain" description="RING-type" evidence="9">
    <location>
        <begin position="559"/>
        <end position="592"/>
    </location>
</feature>
<feature type="domain" description="Helicase C-terminal" evidence="11">
    <location>
        <begin position="628"/>
        <end position="792"/>
    </location>
</feature>
<dbReference type="PANTHER" id="PTHR45626:SF17">
    <property type="entry name" value="HELICASE-LIKE TRANSCRIPTION FACTOR"/>
    <property type="match status" value="1"/>
</dbReference>
<dbReference type="Gene3D" id="3.40.50.300">
    <property type="entry name" value="P-loop containing nucleotide triphosphate hydrolases"/>
    <property type="match status" value="1"/>
</dbReference>
<evidence type="ECO:0000256" key="3">
    <source>
        <dbReference type="ARBA" id="ARBA00022771"/>
    </source>
</evidence>
<keyword evidence="7" id="KW-0067">ATP-binding</keyword>
<dbReference type="InterPro" id="IPR001841">
    <property type="entry name" value="Znf_RING"/>
</dbReference>
<dbReference type="GO" id="GO:0005524">
    <property type="term" value="F:ATP binding"/>
    <property type="evidence" value="ECO:0007669"/>
    <property type="project" value="UniProtKB-KW"/>
</dbReference>
<sequence length="806" mass="90496">MTTRLSKDHRSLTDRVFWGVLEQPEHNNTSTELLVAVETPLYVLNDSEAALLRPRDPVQISLDPEHFMSTDQTPALVVSTGNVELGVLTSYRSGENLCHWLSMKETGVWVAATVSSRRCYKEVVEVTLLLDIYAPIGARGQFLPRMRWALSKEQLEEFSEQSYIPQGPPPLWQVNCLLKHGLNTFVSADSNWTEQPGAFDLYGLTMGSLPSYKGDIPTTTPLHLHQRQALWWANQQENPTLEKDVQFWRKKQGDVFHNKLDRTLRLSADALKPILGRGGLLADDMGLGKTLTMIALIAVTKDTPIDGFRKTTLIVAPLSVLATWESEIKQHCPSLTYTIYHPGGGNDGHNVDFPAFDVVVTNYDSIRNRPSRFRIHWRRIVFDEAHRIRNHQTKLHEAVLELKAHARWALTGTPIINSLRDVGAIVAALKTCQPLDDSYSWDERIGAGNKLTEAQIGNFKELLKYICLRRTKELRDADGDRIVTYQTIAIQLGRKQQTVYDSVATSGKERLKKIINSQSKRGLAESMLTAILRLRQVVLHPALVPVDSQVWQSDSQIMCFACTGAISEEDTSVANCAHFFCAACVDTVKTCPCGAKGKLTTKPYTRDNEEEQEETDSFKDDGDIGSAKLEALVVFLNQISKHDKSLIFSSFVKFLKIVECRLGQEGISCVLFHGKMSKTKRDGVIKQFSKNDSSTPRVMLISLAAGAVGLNLTVANHVFIMDPWWQPSIEHQAVDRVNRIGQTKEVHVFRLVAKDTIEDKVLKIQAAKAALIKEALSETTSQRDFQSITNIEPEERSRIFRNALEL</sequence>
<dbReference type="GO" id="GO:0008270">
    <property type="term" value="F:zinc ion binding"/>
    <property type="evidence" value="ECO:0007669"/>
    <property type="project" value="UniProtKB-KW"/>
</dbReference>
<dbReference type="CDD" id="cd18008">
    <property type="entry name" value="DEXDc_SHPRH-like"/>
    <property type="match status" value="1"/>
</dbReference>
<evidence type="ECO:0000259" key="10">
    <source>
        <dbReference type="PROSITE" id="PS51192"/>
    </source>
</evidence>
<dbReference type="PANTHER" id="PTHR45626">
    <property type="entry name" value="TRANSCRIPTION TERMINATION FACTOR 2-RELATED"/>
    <property type="match status" value="1"/>
</dbReference>
<dbReference type="GO" id="GO:0005634">
    <property type="term" value="C:nucleus"/>
    <property type="evidence" value="ECO:0007669"/>
    <property type="project" value="TreeGrafter"/>
</dbReference>
<dbReference type="PROSITE" id="PS50089">
    <property type="entry name" value="ZF_RING_2"/>
    <property type="match status" value="1"/>
</dbReference>
<dbReference type="Gene3D" id="3.40.50.10810">
    <property type="entry name" value="Tandem AAA-ATPase domain"/>
    <property type="match status" value="1"/>
</dbReference>
<evidence type="ECO:0000256" key="5">
    <source>
        <dbReference type="ARBA" id="ARBA00022806"/>
    </source>
</evidence>
<dbReference type="SMART" id="SM00487">
    <property type="entry name" value="DEXDc"/>
    <property type="match status" value="1"/>
</dbReference>
<dbReference type="GO" id="GO:0004386">
    <property type="term" value="F:helicase activity"/>
    <property type="evidence" value="ECO:0007669"/>
    <property type="project" value="UniProtKB-KW"/>
</dbReference>
<dbReference type="InterPro" id="IPR027417">
    <property type="entry name" value="P-loop_NTPase"/>
</dbReference>
<accession>A0AAD6YT56</accession>
<reference evidence="12" key="1">
    <citation type="submission" date="2023-03" db="EMBL/GenBank/DDBJ databases">
        <title>Massive genome expansion in bonnet fungi (Mycena s.s.) driven by repeated elements and novel gene families across ecological guilds.</title>
        <authorList>
            <consortium name="Lawrence Berkeley National Laboratory"/>
            <person name="Harder C.B."/>
            <person name="Miyauchi S."/>
            <person name="Viragh M."/>
            <person name="Kuo A."/>
            <person name="Thoen E."/>
            <person name="Andreopoulos B."/>
            <person name="Lu D."/>
            <person name="Skrede I."/>
            <person name="Drula E."/>
            <person name="Henrissat B."/>
            <person name="Morin E."/>
            <person name="Kohler A."/>
            <person name="Barry K."/>
            <person name="LaButti K."/>
            <person name="Morin E."/>
            <person name="Salamov A."/>
            <person name="Lipzen A."/>
            <person name="Mereny Z."/>
            <person name="Hegedus B."/>
            <person name="Baldrian P."/>
            <person name="Stursova M."/>
            <person name="Weitz H."/>
            <person name="Taylor A."/>
            <person name="Grigoriev I.V."/>
            <person name="Nagy L.G."/>
            <person name="Martin F."/>
            <person name="Kauserud H."/>
        </authorList>
    </citation>
    <scope>NUCLEOTIDE SEQUENCE</scope>
    <source>
        <strain evidence="12">9144</strain>
    </source>
</reference>
<gene>
    <name evidence="12" type="ORF">GGX14DRAFT_554383</name>
</gene>
<dbReference type="CDD" id="cd18793">
    <property type="entry name" value="SF2_C_SNF"/>
    <property type="match status" value="1"/>
</dbReference>
<comment type="caution">
    <text evidence="12">The sequence shown here is derived from an EMBL/GenBank/DDBJ whole genome shotgun (WGS) entry which is preliminary data.</text>
</comment>
<organism evidence="12 13">
    <name type="scientific">Mycena pura</name>
    <dbReference type="NCBI Taxonomy" id="153505"/>
    <lineage>
        <taxon>Eukaryota</taxon>
        <taxon>Fungi</taxon>
        <taxon>Dikarya</taxon>
        <taxon>Basidiomycota</taxon>
        <taxon>Agaricomycotina</taxon>
        <taxon>Agaricomycetes</taxon>
        <taxon>Agaricomycetidae</taxon>
        <taxon>Agaricales</taxon>
        <taxon>Marasmiineae</taxon>
        <taxon>Mycenaceae</taxon>
        <taxon>Mycena</taxon>
    </lineage>
</organism>
<keyword evidence="2" id="KW-0547">Nucleotide-binding</keyword>
<dbReference type="PROSITE" id="PS51194">
    <property type="entry name" value="HELICASE_CTER"/>
    <property type="match status" value="1"/>
</dbReference>
<keyword evidence="13" id="KW-1185">Reference proteome</keyword>
<dbReference type="AlphaFoldDB" id="A0AAD6YT56"/>
<evidence type="ECO:0000313" key="12">
    <source>
        <dbReference type="EMBL" id="KAJ7228279.1"/>
    </source>
</evidence>
<evidence type="ECO:0000256" key="8">
    <source>
        <dbReference type="PROSITE-ProRule" id="PRU00175"/>
    </source>
</evidence>
<dbReference type="PROSITE" id="PS51192">
    <property type="entry name" value="HELICASE_ATP_BIND_1"/>
    <property type="match status" value="1"/>
</dbReference>
<protein>
    <submittedName>
        <fullName evidence="12">SNF2 family N-terminal domain-containing protein</fullName>
    </submittedName>
</protein>
<evidence type="ECO:0000256" key="2">
    <source>
        <dbReference type="ARBA" id="ARBA00022741"/>
    </source>
</evidence>